<dbReference type="InterPro" id="IPR037185">
    <property type="entry name" value="EmrE-like"/>
</dbReference>
<dbReference type="PANTHER" id="PTHR32322">
    <property type="entry name" value="INNER MEMBRANE TRANSPORTER"/>
    <property type="match status" value="1"/>
</dbReference>
<evidence type="ECO:0000313" key="8">
    <source>
        <dbReference type="EMBL" id="RKT45987.1"/>
    </source>
</evidence>
<dbReference type="InterPro" id="IPR000620">
    <property type="entry name" value="EamA_dom"/>
</dbReference>
<feature type="transmembrane region" description="Helical" evidence="6">
    <location>
        <begin position="227"/>
        <end position="248"/>
    </location>
</feature>
<feature type="transmembrane region" description="Helical" evidence="6">
    <location>
        <begin position="127"/>
        <end position="146"/>
    </location>
</feature>
<feature type="transmembrane region" description="Helical" evidence="6">
    <location>
        <begin position="72"/>
        <end position="92"/>
    </location>
</feature>
<feature type="transmembrane region" description="Helical" evidence="6">
    <location>
        <begin position="40"/>
        <end position="60"/>
    </location>
</feature>
<dbReference type="PANTHER" id="PTHR32322:SF2">
    <property type="entry name" value="EAMA DOMAIN-CONTAINING PROTEIN"/>
    <property type="match status" value="1"/>
</dbReference>
<dbReference type="OrthoDB" id="9810556at2"/>
<evidence type="ECO:0000256" key="1">
    <source>
        <dbReference type="ARBA" id="ARBA00004141"/>
    </source>
</evidence>
<gene>
    <name evidence="8" type="ORF">BDD21_3482</name>
</gene>
<dbReference type="EMBL" id="RBXL01000001">
    <property type="protein sequence ID" value="RKT45987.1"/>
    <property type="molecule type" value="Genomic_DNA"/>
</dbReference>
<dbReference type="RefSeq" id="WP_120798166.1">
    <property type="nucleotide sequence ID" value="NZ_RBXL01000001.1"/>
</dbReference>
<feature type="transmembrane region" description="Helical" evidence="6">
    <location>
        <begin position="260"/>
        <end position="277"/>
    </location>
</feature>
<keyword evidence="3 6" id="KW-0812">Transmembrane</keyword>
<dbReference type="AlphaFoldDB" id="A0A495VC86"/>
<dbReference type="SUPFAM" id="SSF103481">
    <property type="entry name" value="Multidrug resistance efflux transporter EmrE"/>
    <property type="match status" value="2"/>
</dbReference>
<dbReference type="GO" id="GO:0016020">
    <property type="term" value="C:membrane"/>
    <property type="evidence" value="ECO:0007669"/>
    <property type="project" value="UniProtKB-SubCell"/>
</dbReference>
<keyword evidence="4 6" id="KW-1133">Transmembrane helix</keyword>
<evidence type="ECO:0000256" key="6">
    <source>
        <dbReference type="SAM" id="Phobius"/>
    </source>
</evidence>
<feature type="domain" description="EamA" evidence="7">
    <location>
        <begin position="14"/>
        <end position="144"/>
    </location>
</feature>
<evidence type="ECO:0000256" key="5">
    <source>
        <dbReference type="ARBA" id="ARBA00023136"/>
    </source>
</evidence>
<accession>A0A495VC86</accession>
<evidence type="ECO:0000256" key="4">
    <source>
        <dbReference type="ARBA" id="ARBA00022989"/>
    </source>
</evidence>
<proteinExistence type="inferred from homology"/>
<evidence type="ECO:0000256" key="2">
    <source>
        <dbReference type="ARBA" id="ARBA00007362"/>
    </source>
</evidence>
<comment type="subcellular location">
    <subcellularLocation>
        <location evidence="1">Membrane</location>
        <topology evidence="1">Multi-pass membrane protein</topology>
    </subcellularLocation>
</comment>
<protein>
    <submittedName>
        <fullName evidence="8">Drug/metabolite transporter (DMT)-like permease</fullName>
    </submittedName>
</protein>
<evidence type="ECO:0000259" key="7">
    <source>
        <dbReference type="Pfam" id="PF00892"/>
    </source>
</evidence>
<evidence type="ECO:0000313" key="9">
    <source>
        <dbReference type="Proteomes" id="UP000274556"/>
    </source>
</evidence>
<name>A0A495VC86_9GAMM</name>
<evidence type="ECO:0000256" key="3">
    <source>
        <dbReference type="ARBA" id="ARBA00022692"/>
    </source>
</evidence>
<sequence>MQLTRRHRLADWVMLLSLTLMWGTSFLLTKIAVGGVPPDLVVAGRLVVAATLLVPAAWMFATRPVAGARLWVFYILIAVFGNVLPFSLISWGQTFIDSGLAGILMAVMPLATLGLAHFLVPGEHLTRYRAAGFVLGFAGVVVLVGPDAFSDLANGQGHLLPMLAVLGGAISYAVSSILARLRPASDALFSAASTISLASLMMVPILFITGDIAVAGGLEVVPDTPHLIAVALLGVFATAIATIVYFKLVKSAGPSFVSQLNYLIPLWAVGVGMLFLGEEPEPNHLYALGLILCGILVTQLERRGTAPARGPAPRRPG</sequence>
<dbReference type="InterPro" id="IPR050638">
    <property type="entry name" value="AA-Vitamin_Transporters"/>
</dbReference>
<reference evidence="8 9" key="1">
    <citation type="submission" date="2018-10" db="EMBL/GenBank/DDBJ databases">
        <title>Genomic Encyclopedia of Archaeal and Bacterial Type Strains, Phase II (KMG-II): from individual species to whole genera.</title>
        <authorList>
            <person name="Goeker M."/>
        </authorList>
    </citation>
    <scope>NUCLEOTIDE SEQUENCE [LARGE SCALE GENOMIC DNA]</scope>
    <source>
        <strain evidence="8 9">DSM 235</strain>
    </source>
</reference>
<keyword evidence="5 6" id="KW-0472">Membrane</keyword>
<feature type="domain" description="EamA" evidence="7">
    <location>
        <begin position="162"/>
        <end position="298"/>
    </location>
</feature>
<feature type="transmembrane region" description="Helical" evidence="6">
    <location>
        <begin position="98"/>
        <end position="120"/>
    </location>
</feature>
<feature type="transmembrane region" description="Helical" evidence="6">
    <location>
        <begin position="187"/>
        <end position="207"/>
    </location>
</feature>
<feature type="transmembrane region" description="Helical" evidence="6">
    <location>
        <begin position="12"/>
        <end position="34"/>
    </location>
</feature>
<organism evidence="8 9">
    <name type="scientific">Thiocapsa rosea</name>
    <dbReference type="NCBI Taxonomy" id="69360"/>
    <lineage>
        <taxon>Bacteria</taxon>
        <taxon>Pseudomonadati</taxon>
        <taxon>Pseudomonadota</taxon>
        <taxon>Gammaproteobacteria</taxon>
        <taxon>Chromatiales</taxon>
        <taxon>Chromatiaceae</taxon>
        <taxon>Thiocapsa</taxon>
    </lineage>
</organism>
<dbReference type="Proteomes" id="UP000274556">
    <property type="component" value="Unassembled WGS sequence"/>
</dbReference>
<dbReference type="Pfam" id="PF00892">
    <property type="entry name" value="EamA"/>
    <property type="match status" value="2"/>
</dbReference>
<feature type="transmembrane region" description="Helical" evidence="6">
    <location>
        <begin position="158"/>
        <end position="175"/>
    </location>
</feature>
<keyword evidence="9" id="KW-1185">Reference proteome</keyword>
<comment type="similarity">
    <text evidence="2">Belongs to the EamA transporter family.</text>
</comment>
<comment type="caution">
    <text evidence="8">The sequence shown here is derived from an EMBL/GenBank/DDBJ whole genome shotgun (WGS) entry which is preliminary data.</text>
</comment>